<name>A0A9N9H969_9GLOM</name>
<evidence type="ECO:0000313" key="2">
    <source>
        <dbReference type="Proteomes" id="UP000789739"/>
    </source>
</evidence>
<accession>A0A9N9H969</accession>
<protein>
    <submittedName>
        <fullName evidence="1">7087_t:CDS:1</fullName>
    </submittedName>
</protein>
<gene>
    <name evidence="1" type="ORF">PBRASI_LOCUS11077</name>
</gene>
<reference evidence="1" key="1">
    <citation type="submission" date="2021-06" db="EMBL/GenBank/DDBJ databases">
        <authorList>
            <person name="Kallberg Y."/>
            <person name="Tangrot J."/>
            <person name="Rosling A."/>
        </authorList>
    </citation>
    <scope>NUCLEOTIDE SEQUENCE</scope>
    <source>
        <strain evidence="1">BR232B</strain>
    </source>
</reference>
<sequence>DSSLDGGLDDSVIIVAEDTNGTTIFDIDDEMDLGDGFSKISKFDR</sequence>
<feature type="non-terminal residue" evidence="1">
    <location>
        <position position="1"/>
    </location>
</feature>
<organism evidence="1 2">
    <name type="scientific">Paraglomus brasilianum</name>
    <dbReference type="NCBI Taxonomy" id="144538"/>
    <lineage>
        <taxon>Eukaryota</taxon>
        <taxon>Fungi</taxon>
        <taxon>Fungi incertae sedis</taxon>
        <taxon>Mucoromycota</taxon>
        <taxon>Glomeromycotina</taxon>
        <taxon>Glomeromycetes</taxon>
        <taxon>Paraglomerales</taxon>
        <taxon>Paraglomeraceae</taxon>
        <taxon>Paraglomus</taxon>
    </lineage>
</organism>
<dbReference type="Proteomes" id="UP000789739">
    <property type="component" value="Unassembled WGS sequence"/>
</dbReference>
<proteinExistence type="predicted"/>
<dbReference type="EMBL" id="CAJVPI010004289">
    <property type="protein sequence ID" value="CAG8666573.1"/>
    <property type="molecule type" value="Genomic_DNA"/>
</dbReference>
<keyword evidence="2" id="KW-1185">Reference proteome</keyword>
<comment type="caution">
    <text evidence="1">The sequence shown here is derived from an EMBL/GenBank/DDBJ whole genome shotgun (WGS) entry which is preliminary data.</text>
</comment>
<dbReference type="AlphaFoldDB" id="A0A9N9H969"/>
<evidence type="ECO:0000313" key="1">
    <source>
        <dbReference type="EMBL" id="CAG8666573.1"/>
    </source>
</evidence>